<keyword evidence="2" id="KW-1185">Reference proteome</keyword>
<sequence>MNIFNSLFSEKCPKCNQVLLTDKSNALLSHVVKSCPNGHYVKEFHPAIETYIEHNGGNH</sequence>
<accession>A0ABW1INL2</accession>
<comment type="caution">
    <text evidence="1">The sequence shown here is derived from an EMBL/GenBank/DDBJ whole genome shotgun (WGS) entry which is preliminary data.</text>
</comment>
<gene>
    <name evidence="1" type="ORF">ACFPXP_09420</name>
</gene>
<dbReference type="RefSeq" id="WP_379893952.1">
    <property type="nucleotide sequence ID" value="NZ_CBCSCT010000085.1"/>
</dbReference>
<organism evidence="1 2">
    <name type="scientific">Marinicrinis lubricantis</name>
    <dbReference type="NCBI Taxonomy" id="2086470"/>
    <lineage>
        <taxon>Bacteria</taxon>
        <taxon>Bacillati</taxon>
        <taxon>Bacillota</taxon>
        <taxon>Bacilli</taxon>
        <taxon>Bacillales</taxon>
        <taxon>Paenibacillaceae</taxon>
    </lineage>
</organism>
<reference evidence="2" key="1">
    <citation type="journal article" date="2019" name="Int. J. Syst. Evol. Microbiol.">
        <title>The Global Catalogue of Microorganisms (GCM) 10K type strain sequencing project: providing services to taxonomists for standard genome sequencing and annotation.</title>
        <authorList>
            <consortium name="The Broad Institute Genomics Platform"/>
            <consortium name="The Broad Institute Genome Sequencing Center for Infectious Disease"/>
            <person name="Wu L."/>
            <person name="Ma J."/>
        </authorList>
    </citation>
    <scope>NUCLEOTIDE SEQUENCE [LARGE SCALE GENOMIC DNA]</scope>
    <source>
        <strain evidence="2">CCM 8749</strain>
    </source>
</reference>
<dbReference type="EMBL" id="JBHSQV010000124">
    <property type="protein sequence ID" value="MFC5986635.1"/>
    <property type="molecule type" value="Genomic_DNA"/>
</dbReference>
<evidence type="ECO:0000313" key="2">
    <source>
        <dbReference type="Proteomes" id="UP001596250"/>
    </source>
</evidence>
<proteinExistence type="predicted"/>
<dbReference type="Proteomes" id="UP001596250">
    <property type="component" value="Unassembled WGS sequence"/>
</dbReference>
<protein>
    <submittedName>
        <fullName evidence="1">Uncharacterized protein</fullName>
    </submittedName>
</protein>
<evidence type="ECO:0000313" key="1">
    <source>
        <dbReference type="EMBL" id="MFC5986635.1"/>
    </source>
</evidence>
<name>A0ABW1INL2_9BACL</name>